<reference evidence="2" key="1">
    <citation type="journal article" date="2014" name="Sci. Data">
        <title>Genomes of diverse isolates of the marine cyanobacterium Prochlorococcus.</title>
        <authorList>
            <person name="Biller S."/>
            <person name="Berube P."/>
            <person name="Thompson J."/>
            <person name="Kelly L."/>
            <person name="Roggensack S."/>
            <person name="Awad L."/>
            <person name="Roache-Johnson K."/>
            <person name="Ding H."/>
            <person name="Giovannoni S.J."/>
            <person name="Moore L.R."/>
            <person name="Chisholm S.W."/>
        </authorList>
    </citation>
    <scope>NUCLEOTIDE SEQUENCE [LARGE SCALE GENOMIC DNA]</scope>
    <source>
        <strain evidence="2">PAC1</strain>
    </source>
</reference>
<evidence type="ECO:0000313" key="1">
    <source>
        <dbReference type="EMBL" id="KGG21649.1"/>
    </source>
</evidence>
<evidence type="ECO:0000313" key="2">
    <source>
        <dbReference type="Proteomes" id="UP000030392"/>
    </source>
</evidence>
<accession>A0A0A2CAN3</accession>
<organism evidence="1 2">
    <name type="scientific">Prochlorococcus marinus str. PAC1</name>
    <dbReference type="NCBI Taxonomy" id="59924"/>
    <lineage>
        <taxon>Bacteria</taxon>
        <taxon>Bacillati</taxon>
        <taxon>Cyanobacteriota</taxon>
        <taxon>Cyanophyceae</taxon>
        <taxon>Synechococcales</taxon>
        <taxon>Prochlorococcaceae</taxon>
        <taxon>Prochlorococcus</taxon>
    </lineage>
</organism>
<protein>
    <submittedName>
        <fullName evidence="1">Uncharacterized protein</fullName>
    </submittedName>
</protein>
<comment type="caution">
    <text evidence="1">The sequence shown here is derived from an EMBL/GenBank/DDBJ whole genome shotgun (WGS) entry which is preliminary data.</text>
</comment>
<dbReference type="EMBL" id="JNAX01000005">
    <property type="protein sequence ID" value="KGG21649.1"/>
    <property type="molecule type" value="Genomic_DNA"/>
</dbReference>
<proteinExistence type="predicted"/>
<gene>
    <name evidence="1" type="ORF">EV03_0387</name>
</gene>
<dbReference type="AlphaFoldDB" id="A0A0A2CAN3"/>
<sequence length="37" mass="4371">MINSGYRNKQPINLVFSEFLKPTFFAQYNLASKYKVI</sequence>
<dbReference type="Proteomes" id="UP000030392">
    <property type="component" value="Unassembled WGS sequence"/>
</dbReference>
<name>A0A0A2CAN3_PROMR</name>